<proteinExistence type="predicted"/>
<evidence type="ECO:0000313" key="2">
    <source>
        <dbReference type="EMBL" id="KAJ4966953.1"/>
    </source>
</evidence>
<sequence>MAGASEEMSPMMEDHSLLMESGGFSSLVQFTILVALLRVENQRGKGNVVKFRLDPWCGNQDVQNLFLELSPGGTANVEERSIIKRGWFSSQSFPVDVPRLEWRDLMRNKNEIVIFNVLLD</sequence>
<feature type="transmembrane region" description="Helical" evidence="1">
    <location>
        <begin position="17"/>
        <end position="37"/>
    </location>
</feature>
<comment type="caution">
    <text evidence="2">The sequence shown here is derived from an EMBL/GenBank/DDBJ whole genome shotgun (WGS) entry which is preliminary data.</text>
</comment>
<protein>
    <submittedName>
        <fullName evidence="2">Uncharacterized protein</fullName>
    </submittedName>
</protein>
<dbReference type="AlphaFoldDB" id="A0A9Q0KAI8"/>
<accession>A0A9Q0KAI8</accession>
<reference evidence="2" key="1">
    <citation type="journal article" date="2023" name="Plant J.">
        <title>The genome of the king protea, Protea cynaroides.</title>
        <authorList>
            <person name="Chang J."/>
            <person name="Duong T.A."/>
            <person name="Schoeman C."/>
            <person name="Ma X."/>
            <person name="Roodt D."/>
            <person name="Barker N."/>
            <person name="Li Z."/>
            <person name="Van de Peer Y."/>
            <person name="Mizrachi E."/>
        </authorList>
    </citation>
    <scope>NUCLEOTIDE SEQUENCE</scope>
    <source>
        <tissue evidence="2">Young leaves</tissue>
    </source>
</reference>
<keyword evidence="3" id="KW-1185">Reference proteome</keyword>
<keyword evidence="1" id="KW-1133">Transmembrane helix</keyword>
<gene>
    <name evidence="2" type="ORF">NE237_018802</name>
</gene>
<evidence type="ECO:0000256" key="1">
    <source>
        <dbReference type="SAM" id="Phobius"/>
    </source>
</evidence>
<keyword evidence="1" id="KW-0472">Membrane</keyword>
<organism evidence="2 3">
    <name type="scientific">Protea cynaroides</name>
    <dbReference type="NCBI Taxonomy" id="273540"/>
    <lineage>
        <taxon>Eukaryota</taxon>
        <taxon>Viridiplantae</taxon>
        <taxon>Streptophyta</taxon>
        <taxon>Embryophyta</taxon>
        <taxon>Tracheophyta</taxon>
        <taxon>Spermatophyta</taxon>
        <taxon>Magnoliopsida</taxon>
        <taxon>Proteales</taxon>
        <taxon>Proteaceae</taxon>
        <taxon>Protea</taxon>
    </lineage>
</organism>
<dbReference type="Proteomes" id="UP001141806">
    <property type="component" value="Unassembled WGS sequence"/>
</dbReference>
<dbReference type="EMBL" id="JAMYWD010000007">
    <property type="protein sequence ID" value="KAJ4966953.1"/>
    <property type="molecule type" value="Genomic_DNA"/>
</dbReference>
<name>A0A9Q0KAI8_9MAGN</name>
<evidence type="ECO:0000313" key="3">
    <source>
        <dbReference type="Proteomes" id="UP001141806"/>
    </source>
</evidence>
<keyword evidence="1" id="KW-0812">Transmembrane</keyword>